<protein>
    <submittedName>
        <fullName evidence="1">Uncharacterized protein</fullName>
    </submittedName>
</protein>
<dbReference type="RefSeq" id="WP_131833512.1">
    <property type="nucleotide sequence ID" value="NZ_SMFY01000001.1"/>
</dbReference>
<gene>
    <name evidence="1" type="ORF">EV667_0231</name>
</gene>
<dbReference type="EMBL" id="SMFY01000001">
    <property type="protein sequence ID" value="TCK30144.1"/>
    <property type="molecule type" value="Genomic_DNA"/>
</dbReference>
<dbReference type="AlphaFoldDB" id="A0A4R1I4B8"/>
<evidence type="ECO:0000313" key="1">
    <source>
        <dbReference type="EMBL" id="TCK30144.1"/>
    </source>
</evidence>
<accession>A0A4R1I4B8</accession>
<proteinExistence type="predicted"/>
<keyword evidence="2" id="KW-1185">Reference proteome</keyword>
<reference evidence="1 2" key="1">
    <citation type="submission" date="2019-03" db="EMBL/GenBank/DDBJ databases">
        <title>Genomic Encyclopedia of Type Strains, Phase IV (KMG-IV): sequencing the most valuable type-strain genomes for metagenomic binning, comparative biology and taxonomic classification.</title>
        <authorList>
            <person name="Goeker M."/>
        </authorList>
    </citation>
    <scope>NUCLEOTIDE SEQUENCE [LARGE SCALE GENOMIC DNA]</scope>
    <source>
        <strain evidence="1 2">DSM 101</strain>
    </source>
</reference>
<name>A0A4R1I4B8_ANCAQ</name>
<organism evidence="1 2">
    <name type="scientific">Ancylobacter aquaticus</name>
    <dbReference type="NCBI Taxonomy" id="100"/>
    <lineage>
        <taxon>Bacteria</taxon>
        <taxon>Pseudomonadati</taxon>
        <taxon>Pseudomonadota</taxon>
        <taxon>Alphaproteobacteria</taxon>
        <taxon>Hyphomicrobiales</taxon>
        <taxon>Xanthobacteraceae</taxon>
        <taxon>Ancylobacter</taxon>
    </lineage>
</organism>
<evidence type="ECO:0000313" key="2">
    <source>
        <dbReference type="Proteomes" id="UP000295030"/>
    </source>
</evidence>
<dbReference type="Proteomes" id="UP000295030">
    <property type="component" value="Unassembled WGS sequence"/>
</dbReference>
<sequence length="107" mass="11519">MARTTPTEELLPGPRDCQINSTEDANTALDFAIAMVRTVGIALAHKGDLDDKAIDAAQLTISAALDRLDVVSGWVLDAYNDMVRARNDIAMRKGIVRLRAPVAEAAE</sequence>
<comment type="caution">
    <text evidence="1">The sequence shown here is derived from an EMBL/GenBank/DDBJ whole genome shotgun (WGS) entry which is preliminary data.</text>
</comment>